<proteinExistence type="inferred from homology"/>
<dbReference type="Pfam" id="PF00528">
    <property type="entry name" value="BPD_transp_1"/>
    <property type="match status" value="1"/>
</dbReference>
<evidence type="ECO:0000256" key="1">
    <source>
        <dbReference type="ARBA" id="ARBA00004141"/>
    </source>
</evidence>
<keyword evidence="3 6" id="KW-0812">Transmembrane</keyword>
<feature type="transmembrane region" description="Helical" evidence="6">
    <location>
        <begin position="189"/>
        <end position="216"/>
    </location>
</feature>
<evidence type="ECO:0000256" key="4">
    <source>
        <dbReference type="ARBA" id="ARBA00022989"/>
    </source>
</evidence>
<name>G7V7Y4_THELD</name>
<evidence type="ECO:0000313" key="9">
    <source>
        <dbReference type="Proteomes" id="UP000005868"/>
    </source>
</evidence>
<keyword evidence="5 6" id="KW-0472">Membrane</keyword>
<dbReference type="OrthoDB" id="9801163at2"/>
<accession>G7V7Y4</accession>
<dbReference type="AlphaFoldDB" id="G7V7Y4"/>
<dbReference type="PROSITE" id="PS50928">
    <property type="entry name" value="ABC_TM1"/>
    <property type="match status" value="1"/>
</dbReference>
<reference evidence="9" key="1">
    <citation type="submission" date="2011-10" db="EMBL/GenBank/DDBJ databases">
        <title>The complete genome of chromosome of Thermovirga lienii DSM 17291.</title>
        <authorList>
            <consortium name="US DOE Joint Genome Institute (JGI-PGF)"/>
            <person name="Lucas S."/>
            <person name="Copeland A."/>
            <person name="Lapidus A."/>
            <person name="Glavina del Rio T."/>
            <person name="Dalin E."/>
            <person name="Tice H."/>
            <person name="Bruce D."/>
            <person name="Goodwin L."/>
            <person name="Pitluck S."/>
            <person name="Peters L."/>
            <person name="Mikhailova N."/>
            <person name="Saunders E."/>
            <person name="Kyrpides N."/>
            <person name="Mavromatis K."/>
            <person name="Ivanova N."/>
            <person name="Last F.I."/>
            <person name="Brettin T."/>
            <person name="Detter J.C."/>
            <person name="Han C."/>
            <person name="Larimer F."/>
            <person name="Land M."/>
            <person name="Hauser L."/>
            <person name="Markowitz V."/>
            <person name="Cheng J.-F."/>
            <person name="Hugenholtz P."/>
            <person name="Woyke T."/>
            <person name="Wu D."/>
            <person name="Spring S."/>
            <person name="Schroeder M."/>
            <person name="Brambilla E.-M."/>
            <person name="Klenk H.-P."/>
            <person name="Eisen J.A."/>
        </authorList>
    </citation>
    <scope>NUCLEOTIDE SEQUENCE [LARGE SCALE GENOMIC DNA]</scope>
    <source>
        <strain evidence="9">ATCC BAA-1197 / DSM 17291 / Cas60314</strain>
    </source>
</reference>
<evidence type="ECO:0000256" key="5">
    <source>
        <dbReference type="ARBA" id="ARBA00023136"/>
    </source>
</evidence>
<evidence type="ECO:0000256" key="2">
    <source>
        <dbReference type="ARBA" id="ARBA00022448"/>
    </source>
</evidence>
<reference evidence="8 9" key="2">
    <citation type="journal article" date="2012" name="Stand. Genomic Sci.">
        <title>Genome sequence of the moderately thermophilic, amino-acid-degrading and sulfur-reducing bacterium Thermovirga lienii type strain (Cas60314(T)).</title>
        <authorList>
            <person name="Goker M."/>
            <person name="Saunders E."/>
            <person name="Lapidus A."/>
            <person name="Nolan M."/>
            <person name="Lucas S."/>
            <person name="Hammon N."/>
            <person name="Deshpande S."/>
            <person name="Cheng J.F."/>
            <person name="Han C."/>
            <person name="Tapia R."/>
            <person name="Goodwin L.A."/>
            <person name="Pitluck S."/>
            <person name="Liolios K."/>
            <person name="Mavromatis K."/>
            <person name="Pagani I."/>
            <person name="Ivanova N."/>
            <person name="Mikhailova N."/>
            <person name="Pati A."/>
            <person name="Chen A."/>
            <person name="Palaniappan K."/>
            <person name="Land M."/>
            <person name="Chang Y.J."/>
            <person name="Jeffries C.D."/>
            <person name="Brambilla E.M."/>
            <person name="Rohde M."/>
            <person name="Spring S."/>
            <person name="Detter J.C."/>
            <person name="Woyke T."/>
            <person name="Bristow J."/>
            <person name="Eisen J.A."/>
            <person name="Markowitz V."/>
            <person name="Hugenholtz P."/>
            <person name="Kyrpides N.C."/>
            <person name="Klenk H.P."/>
        </authorList>
    </citation>
    <scope>NUCLEOTIDE SEQUENCE [LARGE SCALE GENOMIC DNA]</scope>
    <source>
        <strain evidence="9">ATCC BAA-1197 / DSM 17291 / Cas60314</strain>
    </source>
</reference>
<gene>
    <name evidence="8" type="ordered locus">Tlie_0485</name>
</gene>
<evidence type="ECO:0000259" key="7">
    <source>
        <dbReference type="PROSITE" id="PS50928"/>
    </source>
</evidence>
<feature type="transmembrane region" description="Helical" evidence="6">
    <location>
        <begin position="60"/>
        <end position="85"/>
    </location>
</feature>
<dbReference type="eggNOG" id="COG1174">
    <property type="taxonomic scope" value="Bacteria"/>
</dbReference>
<keyword evidence="9" id="KW-1185">Reference proteome</keyword>
<evidence type="ECO:0000313" key="8">
    <source>
        <dbReference type="EMBL" id="AER66220.1"/>
    </source>
</evidence>
<dbReference type="CDD" id="cd06261">
    <property type="entry name" value="TM_PBP2"/>
    <property type="match status" value="1"/>
</dbReference>
<dbReference type="Gene3D" id="1.10.3720.10">
    <property type="entry name" value="MetI-like"/>
    <property type="match status" value="1"/>
</dbReference>
<dbReference type="InterPro" id="IPR035906">
    <property type="entry name" value="MetI-like_sf"/>
</dbReference>
<dbReference type="HOGENOM" id="CLU_046113_7_0_0"/>
<evidence type="ECO:0000256" key="6">
    <source>
        <dbReference type="RuleBase" id="RU363032"/>
    </source>
</evidence>
<feature type="transmembrane region" description="Helical" evidence="6">
    <location>
        <begin position="106"/>
        <end position="124"/>
    </location>
</feature>
<organism evidence="8 9">
    <name type="scientific">Thermovirga lienii (strain ATCC BAA-1197 / DSM 17291 / Cas60314)</name>
    <dbReference type="NCBI Taxonomy" id="580340"/>
    <lineage>
        <taxon>Bacteria</taxon>
        <taxon>Thermotogati</taxon>
        <taxon>Synergistota</taxon>
        <taxon>Synergistia</taxon>
        <taxon>Synergistales</taxon>
        <taxon>Thermovirgaceae</taxon>
        <taxon>Thermovirga</taxon>
    </lineage>
</organism>
<keyword evidence="4 6" id="KW-1133">Transmembrane helix</keyword>
<dbReference type="KEGG" id="tli:Tlie_0485"/>
<comment type="similarity">
    <text evidence="6">Belongs to the binding-protein-dependent transport system permease family.</text>
</comment>
<protein>
    <submittedName>
        <fullName evidence="8">Binding-protein-dependent transport systems inner membrane component</fullName>
    </submittedName>
</protein>
<dbReference type="SUPFAM" id="SSF161098">
    <property type="entry name" value="MetI-like"/>
    <property type="match status" value="1"/>
</dbReference>
<feature type="transmembrane region" description="Helical" evidence="6">
    <location>
        <begin position="130"/>
        <end position="147"/>
    </location>
</feature>
<dbReference type="GO" id="GO:0005886">
    <property type="term" value="C:plasma membrane"/>
    <property type="evidence" value="ECO:0007669"/>
    <property type="project" value="UniProtKB-SubCell"/>
</dbReference>
<evidence type="ECO:0000256" key="3">
    <source>
        <dbReference type="ARBA" id="ARBA00022692"/>
    </source>
</evidence>
<comment type="subcellular location">
    <subcellularLocation>
        <location evidence="6">Cell membrane</location>
        <topology evidence="6">Multi-pass membrane protein</topology>
    </subcellularLocation>
    <subcellularLocation>
        <location evidence="1">Membrane</location>
        <topology evidence="1">Multi-pass membrane protein</topology>
    </subcellularLocation>
</comment>
<sequence>MIFKGSRKKDRKKALAINAFMAFLLAVYVLSPTVQKLVLRSLFPNASSYVHPRISLAHMTLVHLGLTLSATALSVVVGVTVGVYVTRSFGREYLPLTVRTNALLQSLPPSAVIILAFPILGFGWKPTLLALFLYSLLPVAANTIIGFQSVGRDILDAADGLGMKEVQRLWIVEFPIAFPHILNGIRHAFILNLGTAAIGAVIGAGGLGSIIMSGLISNNSALVLSGTIVISSIALLSEGMFSLIFGAQ</sequence>
<keyword evidence="2 6" id="KW-0813">Transport</keyword>
<feature type="domain" description="ABC transmembrane type-1" evidence="7">
    <location>
        <begin position="60"/>
        <end position="241"/>
    </location>
</feature>
<dbReference type="STRING" id="580340.Tlie_0485"/>
<dbReference type="InterPro" id="IPR051204">
    <property type="entry name" value="ABC_transp_perm/SBD"/>
</dbReference>
<dbReference type="Proteomes" id="UP000005868">
    <property type="component" value="Chromosome"/>
</dbReference>
<dbReference type="PANTHER" id="PTHR30177">
    <property type="entry name" value="GLYCINE BETAINE/L-PROLINE TRANSPORT SYSTEM PERMEASE PROTEIN PROW"/>
    <property type="match status" value="1"/>
</dbReference>
<dbReference type="GO" id="GO:0055085">
    <property type="term" value="P:transmembrane transport"/>
    <property type="evidence" value="ECO:0007669"/>
    <property type="project" value="InterPro"/>
</dbReference>
<feature type="transmembrane region" description="Helical" evidence="6">
    <location>
        <begin position="222"/>
        <end position="245"/>
    </location>
</feature>
<dbReference type="EMBL" id="CP003096">
    <property type="protein sequence ID" value="AER66220.1"/>
    <property type="molecule type" value="Genomic_DNA"/>
</dbReference>
<dbReference type="InterPro" id="IPR000515">
    <property type="entry name" value="MetI-like"/>
</dbReference>